<dbReference type="Gene3D" id="2.60.120.10">
    <property type="entry name" value="Jelly Rolls"/>
    <property type="match status" value="2"/>
</dbReference>
<comment type="cofactor">
    <cofactor evidence="2">
        <name>Fe cation</name>
        <dbReference type="ChEBI" id="CHEBI:24875"/>
    </cofactor>
    <text evidence="2">Binds 1 Fe cation per subunit.</text>
</comment>
<dbReference type="EMBL" id="CP043329">
    <property type="protein sequence ID" value="QEK52559.1"/>
    <property type="molecule type" value="Genomic_DNA"/>
</dbReference>
<dbReference type="InterPro" id="IPR014710">
    <property type="entry name" value="RmlC-like_jellyroll"/>
</dbReference>
<accession>A0A5C0VKB0</accession>
<feature type="binding site" evidence="2">
    <location>
        <position position="60"/>
    </location>
    <ligand>
        <name>Fe cation</name>
        <dbReference type="ChEBI" id="CHEBI:24875"/>
    </ligand>
</feature>
<feature type="binding site" evidence="2">
    <location>
        <position position="104"/>
    </location>
    <ligand>
        <name>Fe cation</name>
        <dbReference type="ChEBI" id="CHEBI:24875"/>
    </ligand>
</feature>
<gene>
    <name evidence="6" type="ORF">FYC62_13520</name>
</gene>
<evidence type="ECO:0000256" key="1">
    <source>
        <dbReference type="ARBA" id="ARBA00008416"/>
    </source>
</evidence>
<dbReference type="PIRSF" id="PIRSF006232">
    <property type="entry name" value="Pirin"/>
    <property type="match status" value="1"/>
</dbReference>
<dbReference type="Pfam" id="PF02678">
    <property type="entry name" value="Pirin"/>
    <property type="match status" value="1"/>
</dbReference>
<dbReference type="Proteomes" id="UP000323653">
    <property type="component" value="Chromosome"/>
</dbReference>
<name>A0A5C0VKB0_9SPHI</name>
<dbReference type="SUPFAM" id="SSF51182">
    <property type="entry name" value="RmlC-like cupins"/>
    <property type="match status" value="1"/>
</dbReference>
<dbReference type="Pfam" id="PF17954">
    <property type="entry name" value="Pirin_C_2"/>
    <property type="match status" value="1"/>
</dbReference>
<dbReference type="InterPro" id="IPR041602">
    <property type="entry name" value="Quercetinase_C"/>
</dbReference>
<organism evidence="6 7">
    <name type="scientific">Pedobacter aquae</name>
    <dbReference type="NCBI Taxonomy" id="2605747"/>
    <lineage>
        <taxon>Bacteria</taxon>
        <taxon>Pseudomonadati</taxon>
        <taxon>Bacteroidota</taxon>
        <taxon>Sphingobacteriia</taxon>
        <taxon>Sphingobacteriales</taxon>
        <taxon>Sphingobacteriaceae</taxon>
        <taxon>Pedobacter</taxon>
    </lineage>
</organism>
<evidence type="ECO:0000313" key="6">
    <source>
        <dbReference type="EMBL" id="QEK52559.1"/>
    </source>
</evidence>
<protein>
    <submittedName>
        <fullName evidence="6">Pirin family protein</fullName>
    </submittedName>
</protein>
<feature type="binding site" evidence="2">
    <location>
        <position position="58"/>
    </location>
    <ligand>
        <name>Fe cation</name>
        <dbReference type="ChEBI" id="CHEBI:24875"/>
    </ligand>
</feature>
<dbReference type="InterPro" id="IPR003829">
    <property type="entry name" value="Pirin_N_dom"/>
</dbReference>
<dbReference type="KEGG" id="pej:FYC62_13520"/>
<dbReference type="CDD" id="cd02910">
    <property type="entry name" value="cupin_Yhhw_N"/>
    <property type="match status" value="1"/>
</dbReference>
<evidence type="ECO:0000259" key="5">
    <source>
        <dbReference type="Pfam" id="PF17954"/>
    </source>
</evidence>
<evidence type="ECO:0000256" key="2">
    <source>
        <dbReference type="PIRSR" id="PIRSR006232-1"/>
    </source>
</evidence>
<dbReference type="RefSeq" id="WP_149075316.1">
    <property type="nucleotide sequence ID" value="NZ_CP043329.1"/>
</dbReference>
<reference evidence="6 7" key="1">
    <citation type="submission" date="2019-08" db="EMBL/GenBank/DDBJ databases">
        <title>Pedobacter sp. nov., isolated from Han river, South Korea.</title>
        <authorList>
            <person name="Lee D.-H."/>
            <person name="Kim Y.-S."/>
            <person name="Hwang E.-M."/>
            <person name="Le Tran T.C."/>
            <person name="Cha C.-J."/>
        </authorList>
    </citation>
    <scope>NUCLEOTIDE SEQUENCE [LARGE SCALE GENOMIC DNA]</scope>
    <source>
        <strain evidence="6 7">CJ43</strain>
    </source>
</reference>
<dbReference type="AlphaFoldDB" id="A0A5C0VKB0"/>
<dbReference type="PANTHER" id="PTHR43212">
    <property type="entry name" value="QUERCETIN 2,3-DIOXYGENASE"/>
    <property type="match status" value="1"/>
</dbReference>
<keyword evidence="2" id="KW-0479">Metal-binding</keyword>
<dbReference type="InterPro" id="IPR011051">
    <property type="entry name" value="RmlC_Cupin_sf"/>
</dbReference>
<evidence type="ECO:0000259" key="4">
    <source>
        <dbReference type="Pfam" id="PF02678"/>
    </source>
</evidence>
<feature type="domain" description="Pirin N-terminal" evidence="4">
    <location>
        <begin position="13"/>
        <end position="120"/>
    </location>
</feature>
<feature type="binding site" evidence="2">
    <location>
        <position position="102"/>
    </location>
    <ligand>
        <name>Fe cation</name>
        <dbReference type="ChEBI" id="CHEBI:24875"/>
    </ligand>
</feature>
<keyword evidence="7" id="KW-1185">Reference proteome</keyword>
<dbReference type="PANTHER" id="PTHR43212:SF3">
    <property type="entry name" value="QUERCETIN 2,3-DIOXYGENASE"/>
    <property type="match status" value="1"/>
</dbReference>
<sequence length="237" mass="26544">MKTIIHKASDRGAKQISWLKSYHSFSFGDYQDPNKMSFGLLRVLNDDYVEPGMGFGMHGHENMEIVSIPLYGSLNHQDSMGNDAVIKTGDVQIMSAGTGIRHAEFNGSKSEAVKFLQIWVFPKQYNIAPRYAQKSFEEADKHNQFLTVVSPDQENEQAVWINQDAWFSLANLDADKELQYDLKGNASGVYIFVLQGQLSVAEHVLDNRDAIGVYDTTSVVVKAHLDTKLLVIEVPMA</sequence>
<comment type="similarity">
    <text evidence="1 3">Belongs to the pirin family.</text>
</comment>
<feature type="domain" description="Quercetin 2,3-dioxygenase C-terminal cupin" evidence="5">
    <location>
        <begin position="148"/>
        <end position="234"/>
    </location>
</feature>
<dbReference type="GO" id="GO:0046872">
    <property type="term" value="F:metal ion binding"/>
    <property type="evidence" value="ECO:0007669"/>
    <property type="project" value="UniProtKB-KW"/>
</dbReference>
<keyword evidence="2" id="KW-0408">Iron</keyword>
<proteinExistence type="inferred from homology"/>
<evidence type="ECO:0000313" key="7">
    <source>
        <dbReference type="Proteomes" id="UP000323653"/>
    </source>
</evidence>
<dbReference type="InterPro" id="IPR012093">
    <property type="entry name" value="Pirin"/>
</dbReference>
<evidence type="ECO:0000256" key="3">
    <source>
        <dbReference type="RuleBase" id="RU003457"/>
    </source>
</evidence>